<keyword evidence="2 5" id="KW-0238">DNA-binding</keyword>
<sequence>MMDSRAGDDAIVQLLGAIARQFHGELRQASEGDSLKATPFQHEILAYIGRHPGTGVMGLSELAGRDKAQVTRIVGELEALGLITRERSTADRRATRLNLTNRGELLFRQILDKRGNLASAMLNALDPNERAALHSMLVKMRSGLAEVGHR</sequence>
<dbReference type="SUPFAM" id="SSF46785">
    <property type="entry name" value="Winged helix' DNA-binding domain"/>
    <property type="match status" value="1"/>
</dbReference>
<dbReference type="Proteomes" id="UP000542776">
    <property type="component" value="Unassembled WGS sequence"/>
</dbReference>
<evidence type="ECO:0000313" key="6">
    <source>
        <dbReference type="Proteomes" id="UP000542776"/>
    </source>
</evidence>
<evidence type="ECO:0000313" key="5">
    <source>
        <dbReference type="EMBL" id="MBB4000716.1"/>
    </source>
</evidence>
<dbReference type="InterPro" id="IPR000835">
    <property type="entry name" value="HTH_MarR-typ"/>
</dbReference>
<dbReference type="InterPro" id="IPR023187">
    <property type="entry name" value="Tscrpt_reg_MarR-type_CS"/>
</dbReference>
<dbReference type="EMBL" id="JACIEK010000028">
    <property type="protein sequence ID" value="MBB4000716.1"/>
    <property type="molecule type" value="Genomic_DNA"/>
</dbReference>
<organism evidence="5 6">
    <name type="scientific">Aureimonas pseudogalii</name>
    <dbReference type="NCBI Taxonomy" id="1744844"/>
    <lineage>
        <taxon>Bacteria</taxon>
        <taxon>Pseudomonadati</taxon>
        <taxon>Pseudomonadota</taxon>
        <taxon>Alphaproteobacteria</taxon>
        <taxon>Hyphomicrobiales</taxon>
        <taxon>Aurantimonadaceae</taxon>
        <taxon>Aureimonas</taxon>
    </lineage>
</organism>
<proteinExistence type="predicted"/>
<dbReference type="GO" id="GO:0006950">
    <property type="term" value="P:response to stress"/>
    <property type="evidence" value="ECO:0007669"/>
    <property type="project" value="TreeGrafter"/>
</dbReference>
<keyword evidence="1" id="KW-0805">Transcription regulation</keyword>
<dbReference type="GO" id="GO:0003677">
    <property type="term" value="F:DNA binding"/>
    <property type="evidence" value="ECO:0007669"/>
    <property type="project" value="UniProtKB-KW"/>
</dbReference>
<dbReference type="RefSeq" id="WP_183202705.1">
    <property type="nucleotide sequence ID" value="NZ_JACIEK010000028.1"/>
</dbReference>
<keyword evidence="3" id="KW-0804">Transcription</keyword>
<comment type="caution">
    <text evidence="5">The sequence shown here is derived from an EMBL/GenBank/DDBJ whole genome shotgun (WGS) entry which is preliminary data.</text>
</comment>
<evidence type="ECO:0000256" key="3">
    <source>
        <dbReference type="ARBA" id="ARBA00023163"/>
    </source>
</evidence>
<dbReference type="SMART" id="SM00347">
    <property type="entry name" value="HTH_MARR"/>
    <property type="match status" value="1"/>
</dbReference>
<dbReference type="PANTHER" id="PTHR33164">
    <property type="entry name" value="TRANSCRIPTIONAL REGULATOR, MARR FAMILY"/>
    <property type="match status" value="1"/>
</dbReference>
<protein>
    <submittedName>
        <fullName evidence="5">DNA-binding MarR family transcriptional regulator</fullName>
    </submittedName>
</protein>
<reference evidence="5 6" key="1">
    <citation type="submission" date="2020-08" db="EMBL/GenBank/DDBJ databases">
        <title>Genomic Encyclopedia of Type Strains, Phase IV (KMG-IV): sequencing the most valuable type-strain genomes for metagenomic binning, comparative biology and taxonomic classification.</title>
        <authorList>
            <person name="Goeker M."/>
        </authorList>
    </citation>
    <scope>NUCLEOTIDE SEQUENCE [LARGE SCALE GENOMIC DNA]</scope>
    <source>
        <strain evidence="5 6">DSM 102238</strain>
    </source>
</reference>
<dbReference type="InterPro" id="IPR036390">
    <property type="entry name" value="WH_DNA-bd_sf"/>
</dbReference>
<dbReference type="GO" id="GO:0003700">
    <property type="term" value="F:DNA-binding transcription factor activity"/>
    <property type="evidence" value="ECO:0007669"/>
    <property type="project" value="InterPro"/>
</dbReference>
<accession>A0A7W6H8U2</accession>
<dbReference type="PROSITE" id="PS01117">
    <property type="entry name" value="HTH_MARR_1"/>
    <property type="match status" value="1"/>
</dbReference>
<dbReference type="AlphaFoldDB" id="A0A7W6H8U2"/>
<evidence type="ECO:0000256" key="2">
    <source>
        <dbReference type="ARBA" id="ARBA00023125"/>
    </source>
</evidence>
<name>A0A7W6H8U2_9HYPH</name>
<dbReference type="PRINTS" id="PR00598">
    <property type="entry name" value="HTHMARR"/>
</dbReference>
<gene>
    <name evidence="5" type="ORF">GGR04_004596</name>
</gene>
<evidence type="ECO:0000259" key="4">
    <source>
        <dbReference type="PROSITE" id="PS50995"/>
    </source>
</evidence>
<evidence type="ECO:0000256" key="1">
    <source>
        <dbReference type="ARBA" id="ARBA00023015"/>
    </source>
</evidence>
<dbReference type="InterPro" id="IPR036388">
    <property type="entry name" value="WH-like_DNA-bd_sf"/>
</dbReference>
<feature type="domain" description="HTH marR-type" evidence="4">
    <location>
        <begin position="8"/>
        <end position="142"/>
    </location>
</feature>
<dbReference type="PANTHER" id="PTHR33164:SF57">
    <property type="entry name" value="MARR-FAMILY TRANSCRIPTIONAL REGULATOR"/>
    <property type="match status" value="1"/>
</dbReference>
<keyword evidence="6" id="KW-1185">Reference proteome</keyword>
<dbReference type="Pfam" id="PF12802">
    <property type="entry name" value="MarR_2"/>
    <property type="match status" value="1"/>
</dbReference>
<dbReference type="InterPro" id="IPR039422">
    <property type="entry name" value="MarR/SlyA-like"/>
</dbReference>
<dbReference type="PROSITE" id="PS50995">
    <property type="entry name" value="HTH_MARR_2"/>
    <property type="match status" value="1"/>
</dbReference>
<dbReference type="Gene3D" id="1.10.10.10">
    <property type="entry name" value="Winged helix-like DNA-binding domain superfamily/Winged helix DNA-binding domain"/>
    <property type="match status" value="1"/>
</dbReference>